<feature type="region of interest" description="Disordered" evidence="1">
    <location>
        <begin position="1"/>
        <end position="44"/>
    </location>
</feature>
<evidence type="ECO:0000313" key="3">
    <source>
        <dbReference type="EMBL" id="CAE7751854.1"/>
    </source>
</evidence>
<feature type="transmembrane region" description="Helical" evidence="2">
    <location>
        <begin position="196"/>
        <end position="212"/>
    </location>
</feature>
<organism evidence="3 4">
    <name type="scientific">Symbiodinium necroappetens</name>
    <dbReference type="NCBI Taxonomy" id="1628268"/>
    <lineage>
        <taxon>Eukaryota</taxon>
        <taxon>Sar</taxon>
        <taxon>Alveolata</taxon>
        <taxon>Dinophyceae</taxon>
        <taxon>Suessiales</taxon>
        <taxon>Symbiodiniaceae</taxon>
        <taxon>Symbiodinium</taxon>
    </lineage>
</organism>
<evidence type="ECO:0000256" key="1">
    <source>
        <dbReference type="SAM" id="MobiDB-lite"/>
    </source>
</evidence>
<dbReference type="OrthoDB" id="10325646at2759"/>
<name>A0A812XZ30_9DINO</name>
<accession>A0A812XZ30</accession>
<evidence type="ECO:0000256" key="2">
    <source>
        <dbReference type="SAM" id="Phobius"/>
    </source>
</evidence>
<dbReference type="EMBL" id="CAJNJA010038920">
    <property type="protein sequence ID" value="CAE7751854.1"/>
    <property type="molecule type" value="Genomic_DNA"/>
</dbReference>
<reference evidence="3" key="1">
    <citation type="submission" date="2021-02" db="EMBL/GenBank/DDBJ databases">
        <authorList>
            <person name="Dougan E. K."/>
            <person name="Rhodes N."/>
            <person name="Thang M."/>
            <person name="Chan C."/>
        </authorList>
    </citation>
    <scope>NUCLEOTIDE SEQUENCE</scope>
</reference>
<protein>
    <submittedName>
        <fullName evidence="3">Uncharacterized protein</fullName>
    </submittedName>
</protein>
<keyword evidence="2" id="KW-0812">Transmembrane</keyword>
<dbReference type="Proteomes" id="UP000601435">
    <property type="component" value="Unassembled WGS sequence"/>
</dbReference>
<feature type="non-terminal residue" evidence="3">
    <location>
        <position position="1"/>
    </location>
</feature>
<proteinExistence type="predicted"/>
<sequence>MTSPTRASAKEVGEGSTGCQRRAVRAPAAHKSEASSPSTSKSEESHATFFDKAGAVETVPAWSRHRIFGAMTIIFFARGTSLLLPAVGPKILLAHVGLAAIPLCFAKFTSGRVYKVWHDAIFCLLGFLMLLYMTRVTVPLYADFFPGVEPRNGILGFILWEHCLLLMSVHPACLAIFDVVVVLFCPVGSGNLSGKIDLAIVFAVIMITNILLERTRAAALRATAEAMRARTLTEQRQKRQLEQCIALVFRHVKAPLLLAKSELCLGMDLKKAAHCASTRIQQIWTMLNGLQKEIENQFNVRFLSEDAQSRLQVSEHGKELDDAPEAVLQSFYTSPAPSVSMAVAAVDEQCKWMVLPAEATVSVEVVVDDRDSLGFRAGGVHVHIPGSLQGSRTFRPPWCPLFASDEQDRFLHWLVQSSNAAFNGHRACDFDEDLFFELPHLGQATLKCQKLRV</sequence>
<evidence type="ECO:0000313" key="4">
    <source>
        <dbReference type="Proteomes" id="UP000601435"/>
    </source>
</evidence>
<keyword evidence="2" id="KW-0472">Membrane</keyword>
<keyword evidence="4" id="KW-1185">Reference proteome</keyword>
<feature type="transmembrane region" description="Helical" evidence="2">
    <location>
        <begin position="120"/>
        <end position="142"/>
    </location>
</feature>
<comment type="caution">
    <text evidence="3">The sequence shown here is derived from an EMBL/GenBank/DDBJ whole genome shotgun (WGS) entry which is preliminary data.</text>
</comment>
<keyword evidence="2" id="KW-1133">Transmembrane helix</keyword>
<feature type="transmembrane region" description="Helical" evidence="2">
    <location>
        <begin position="67"/>
        <end position="85"/>
    </location>
</feature>
<gene>
    <name evidence="3" type="ORF">SNEC2469_LOCUS21804</name>
</gene>
<dbReference type="AlphaFoldDB" id="A0A812XZ30"/>
<feature type="transmembrane region" description="Helical" evidence="2">
    <location>
        <begin position="154"/>
        <end position="184"/>
    </location>
</feature>